<evidence type="ECO:0000256" key="1">
    <source>
        <dbReference type="SAM" id="MobiDB-lite"/>
    </source>
</evidence>
<evidence type="ECO:0000313" key="4">
    <source>
        <dbReference type="Proteomes" id="UP000824120"/>
    </source>
</evidence>
<evidence type="ECO:0000256" key="2">
    <source>
        <dbReference type="SAM" id="Phobius"/>
    </source>
</evidence>
<keyword evidence="2" id="KW-0812">Transmembrane</keyword>
<evidence type="ECO:0000313" key="3">
    <source>
        <dbReference type="EMBL" id="KAG5630041.1"/>
    </source>
</evidence>
<gene>
    <name evidence="3" type="ORF">H5410_001758</name>
</gene>
<accession>A0A9J6B022</accession>
<keyword evidence="4" id="KW-1185">Reference proteome</keyword>
<keyword evidence="2" id="KW-1133">Transmembrane helix</keyword>
<proteinExistence type="predicted"/>
<comment type="caution">
    <text evidence="3">The sequence shown here is derived from an EMBL/GenBank/DDBJ whole genome shotgun (WGS) entry which is preliminary data.</text>
</comment>
<sequence>MPDEDWPSSAKAEGSLTARPIHQAGTKVGLSDPTGPHVGRRSHLSWMAVNGIVNTSLTIALLVV</sequence>
<protein>
    <submittedName>
        <fullName evidence="3">Uncharacterized protein</fullName>
    </submittedName>
</protein>
<reference evidence="3 4" key="1">
    <citation type="submission" date="2020-09" db="EMBL/GenBank/DDBJ databases">
        <title>De no assembly of potato wild relative species, Solanum commersonii.</title>
        <authorList>
            <person name="Cho K."/>
        </authorList>
    </citation>
    <scope>NUCLEOTIDE SEQUENCE [LARGE SCALE GENOMIC DNA]</scope>
    <source>
        <strain evidence="3">LZ3.2</strain>
        <tissue evidence="3">Leaf</tissue>
    </source>
</reference>
<keyword evidence="2" id="KW-0472">Membrane</keyword>
<dbReference type="OrthoDB" id="1690264at2759"/>
<dbReference type="Proteomes" id="UP000824120">
    <property type="component" value="Chromosome 1"/>
</dbReference>
<dbReference type="AntiFam" id="ANF00275">
    <property type="entry name" value="Spurious translation from rRNA (DUF6467)"/>
</dbReference>
<dbReference type="EMBL" id="JACXVP010000001">
    <property type="protein sequence ID" value="KAG5630041.1"/>
    <property type="molecule type" value="Genomic_DNA"/>
</dbReference>
<feature type="transmembrane region" description="Helical" evidence="2">
    <location>
        <begin position="44"/>
        <end position="63"/>
    </location>
</feature>
<feature type="region of interest" description="Disordered" evidence="1">
    <location>
        <begin position="1"/>
        <end position="37"/>
    </location>
</feature>
<name>A0A9J6B022_SOLCO</name>
<organism evidence="3 4">
    <name type="scientific">Solanum commersonii</name>
    <name type="common">Commerson's wild potato</name>
    <name type="synonym">Commerson's nightshade</name>
    <dbReference type="NCBI Taxonomy" id="4109"/>
    <lineage>
        <taxon>Eukaryota</taxon>
        <taxon>Viridiplantae</taxon>
        <taxon>Streptophyta</taxon>
        <taxon>Embryophyta</taxon>
        <taxon>Tracheophyta</taxon>
        <taxon>Spermatophyta</taxon>
        <taxon>Magnoliopsida</taxon>
        <taxon>eudicotyledons</taxon>
        <taxon>Gunneridae</taxon>
        <taxon>Pentapetalae</taxon>
        <taxon>asterids</taxon>
        <taxon>lamiids</taxon>
        <taxon>Solanales</taxon>
        <taxon>Solanaceae</taxon>
        <taxon>Solanoideae</taxon>
        <taxon>Solaneae</taxon>
        <taxon>Solanum</taxon>
    </lineage>
</organism>
<dbReference type="AlphaFoldDB" id="A0A9J6B022"/>